<protein>
    <submittedName>
        <fullName evidence="2">Uncharacterized protein</fullName>
    </submittedName>
</protein>
<keyword evidence="1" id="KW-0812">Transmembrane</keyword>
<dbReference type="STRING" id="146817.SAMN04488502_11713"/>
<feature type="transmembrane region" description="Helical" evidence="1">
    <location>
        <begin position="33"/>
        <end position="55"/>
    </location>
</feature>
<feature type="transmembrane region" description="Helical" evidence="1">
    <location>
        <begin position="123"/>
        <end position="143"/>
    </location>
</feature>
<gene>
    <name evidence="2" type="ORF">SAMN04488502_11713</name>
</gene>
<dbReference type="EMBL" id="FNHB01000017">
    <property type="protein sequence ID" value="SDN30316.1"/>
    <property type="molecule type" value="Genomic_DNA"/>
</dbReference>
<evidence type="ECO:0000313" key="2">
    <source>
        <dbReference type="EMBL" id="SDN30316.1"/>
    </source>
</evidence>
<feature type="transmembrane region" description="Helical" evidence="1">
    <location>
        <begin position="88"/>
        <end position="111"/>
    </location>
</feature>
<sequence length="175" mass="20279">MSNSFIMWSLTLVPWLTLFFMKKEEVKRWLSVAMFSVVLATIINDIGIGLGIWAIRETTYPFSQVLPFFYGIMPVLTVWVFKLAYRRFWLYMITNTILDVVFNFFILGYFLPSRGILDFNISPFLSLPITLLHAAVIYGYQIWQDNVLISPLAEYNIQPAAAKPLTQKTEDDDIS</sequence>
<keyword evidence="3" id="KW-1185">Reference proteome</keyword>
<feature type="transmembrane region" description="Helical" evidence="1">
    <location>
        <begin position="6"/>
        <end position="21"/>
    </location>
</feature>
<evidence type="ECO:0000313" key="3">
    <source>
        <dbReference type="Proteomes" id="UP000214880"/>
    </source>
</evidence>
<keyword evidence="1" id="KW-1133">Transmembrane helix</keyword>
<dbReference type="Proteomes" id="UP000214880">
    <property type="component" value="Unassembled WGS sequence"/>
</dbReference>
<dbReference type="AlphaFoldDB" id="A0A1H0AC64"/>
<organism evidence="2 3">
    <name type="scientific">Dendrosporobacter quercicolus</name>
    <dbReference type="NCBI Taxonomy" id="146817"/>
    <lineage>
        <taxon>Bacteria</taxon>
        <taxon>Bacillati</taxon>
        <taxon>Bacillota</taxon>
        <taxon>Negativicutes</taxon>
        <taxon>Selenomonadales</taxon>
        <taxon>Sporomusaceae</taxon>
        <taxon>Dendrosporobacter</taxon>
    </lineage>
</organism>
<keyword evidence="1" id="KW-0472">Membrane</keyword>
<proteinExistence type="predicted"/>
<reference evidence="2 3" key="1">
    <citation type="submission" date="2016-10" db="EMBL/GenBank/DDBJ databases">
        <authorList>
            <person name="de Groot N.N."/>
        </authorList>
    </citation>
    <scope>NUCLEOTIDE SEQUENCE [LARGE SCALE GENOMIC DNA]</scope>
    <source>
        <strain evidence="2 3">DSM 1736</strain>
    </source>
</reference>
<dbReference type="OrthoDB" id="1683771at2"/>
<evidence type="ECO:0000256" key="1">
    <source>
        <dbReference type="SAM" id="Phobius"/>
    </source>
</evidence>
<accession>A0A1H0AC64</accession>
<name>A0A1H0AC64_9FIRM</name>
<feature type="transmembrane region" description="Helical" evidence="1">
    <location>
        <begin position="61"/>
        <end position="81"/>
    </location>
</feature>
<dbReference type="RefSeq" id="WP_092075061.1">
    <property type="nucleotide sequence ID" value="NZ_FNHB01000017.1"/>
</dbReference>